<accession>A0ABW4E9E5</accession>
<name>A0ABW4E9E5_9LACO</name>
<organism evidence="1 2">
    <name type="scientific">Lacticaseibacillus baoqingensis</name>
    <dbReference type="NCBI Taxonomy" id="2486013"/>
    <lineage>
        <taxon>Bacteria</taxon>
        <taxon>Bacillati</taxon>
        <taxon>Bacillota</taxon>
        <taxon>Bacilli</taxon>
        <taxon>Lactobacillales</taxon>
        <taxon>Lactobacillaceae</taxon>
        <taxon>Lacticaseibacillus</taxon>
    </lineage>
</organism>
<evidence type="ECO:0000313" key="2">
    <source>
        <dbReference type="Proteomes" id="UP001597252"/>
    </source>
</evidence>
<comment type="caution">
    <text evidence="1">The sequence shown here is derived from an EMBL/GenBank/DDBJ whole genome shotgun (WGS) entry which is preliminary data.</text>
</comment>
<dbReference type="RefSeq" id="WP_125751360.1">
    <property type="nucleotide sequence ID" value="NZ_JBHTON010000029.1"/>
</dbReference>
<proteinExistence type="predicted"/>
<reference evidence="2" key="1">
    <citation type="journal article" date="2019" name="Int. J. Syst. Evol. Microbiol.">
        <title>The Global Catalogue of Microorganisms (GCM) 10K type strain sequencing project: providing services to taxonomists for standard genome sequencing and annotation.</title>
        <authorList>
            <consortium name="The Broad Institute Genomics Platform"/>
            <consortium name="The Broad Institute Genome Sequencing Center for Infectious Disease"/>
            <person name="Wu L."/>
            <person name="Ma J."/>
        </authorList>
    </citation>
    <scope>NUCLEOTIDE SEQUENCE [LARGE SCALE GENOMIC DNA]</scope>
    <source>
        <strain evidence="2">CCM 8903</strain>
    </source>
</reference>
<evidence type="ECO:0000313" key="1">
    <source>
        <dbReference type="EMBL" id="MFD1485419.1"/>
    </source>
</evidence>
<dbReference type="Proteomes" id="UP001597252">
    <property type="component" value="Unassembled WGS sequence"/>
</dbReference>
<keyword evidence="2" id="KW-1185">Reference proteome</keyword>
<protein>
    <submittedName>
        <fullName evidence="1">Uncharacterized protein</fullName>
    </submittedName>
</protein>
<gene>
    <name evidence="1" type="ORF">ACFQ5J_09275</name>
</gene>
<sequence length="222" mass="23656">MDNQVNSVFDIVGRIPITPTQQHIDAAFNLGKALRSLLPTPITKISFDLDAGIRQSSLTVELQTALVAGMAGIASLTETKNIYEYAYQEGIKVSFAPNSKDLEQPDTTKLTVASAQHQLVLALTTQRAADKLVLTAINGVPVTLDLGTATRVLLLTNDDQQLRELAANDELALRVECGAQLSDDMALMVVEAVGDAVKLCDELRPLETVAGAAVYAAPQAQA</sequence>
<dbReference type="EMBL" id="JBHTON010000029">
    <property type="protein sequence ID" value="MFD1485419.1"/>
    <property type="molecule type" value="Genomic_DNA"/>
</dbReference>